<name>A0A1I7UBZ6_9PELO</name>
<evidence type="ECO:0000313" key="3">
    <source>
        <dbReference type="WBParaSite" id="Csp11.Scaffold629.g7795.t1"/>
    </source>
</evidence>
<feature type="compositionally biased region" description="Low complexity" evidence="1">
    <location>
        <begin position="13"/>
        <end position="22"/>
    </location>
</feature>
<dbReference type="eggNOG" id="ENOG502TK96">
    <property type="taxonomic scope" value="Eukaryota"/>
</dbReference>
<dbReference type="AlphaFoldDB" id="A0A1I7UBZ6"/>
<protein>
    <submittedName>
        <fullName evidence="3">Uncharacterized protein</fullName>
    </submittedName>
</protein>
<dbReference type="Proteomes" id="UP000095282">
    <property type="component" value="Unplaced"/>
</dbReference>
<sequence length="73" mass="7907">MSTMDLRRKLSDSRSSSESSSDAVTQKSSLEIHSLGGATSPSLLPVSNSKDKKSCFLFVGRSTLELFVSFLFS</sequence>
<dbReference type="STRING" id="1561998.A0A1I7UBZ6"/>
<proteinExistence type="predicted"/>
<keyword evidence="2" id="KW-1185">Reference proteome</keyword>
<feature type="compositionally biased region" description="Basic and acidic residues" evidence="1">
    <location>
        <begin position="1"/>
        <end position="12"/>
    </location>
</feature>
<dbReference type="WBParaSite" id="Csp11.Scaffold629.g7795.t1">
    <property type="protein sequence ID" value="Csp11.Scaffold629.g7795.t1"/>
    <property type="gene ID" value="Csp11.Scaffold629.g7795"/>
</dbReference>
<feature type="region of interest" description="Disordered" evidence="1">
    <location>
        <begin position="1"/>
        <end position="27"/>
    </location>
</feature>
<accession>A0A1I7UBZ6</accession>
<evidence type="ECO:0000256" key="1">
    <source>
        <dbReference type="SAM" id="MobiDB-lite"/>
    </source>
</evidence>
<reference evidence="3" key="1">
    <citation type="submission" date="2016-11" db="UniProtKB">
        <authorList>
            <consortium name="WormBaseParasite"/>
        </authorList>
    </citation>
    <scope>IDENTIFICATION</scope>
</reference>
<evidence type="ECO:0000313" key="2">
    <source>
        <dbReference type="Proteomes" id="UP000095282"/>
    </source>
</evidence>
<organism evidence="2 3">
    <name type="scientific">Caenorhabditis tropicalis</name>
    <dbReference type="NCBI Taxonomy" id="1561998"/>
    <lineage>
        <taxon>Eukaryota</taxon>
        <taxon>Metazoa</taxon>
        <taxon>Ecdysozoa</taxon>
        <taxon>Nematoda</taxon>
        <taxon>Chromadorea</taxon>
        <taxon>Rhabditida</taxon>
        <taxon>Rhabditina</taxon>
        <taxon>Rhabditomorpha</taxon>
        <taxon>Rhabditoidea</taxon>
        <taxon>Rhabditidae</taxon>
        <taxon>Peloderinae</taxon>
        <taxon>Caenorhabditis</taxon>
    </lineage>
</organism>